<keyword evidence="2" id="KW-1185">Reference proteome</keyword>
<evidence type="ECO:0000313" key="2">
    <source>
        <dbReference type="Proteomes" id="UP000003586"/>
    </source>
</evidence>
<organism evidence="1 2">
    <name type="scientific">Niabella soli DSM 19437</name>
    <dbReference type="NCBI Taxonomy" id="929713"/>
    <lineage>
        <taxon>Bacteria</taxon>
        <taxon>Pseudomonadati</taxon>
        <taxon>Bacteroidota</taxon>
        <taxon>Chitinophagia</taxon>
        <taxon>Chitinophagales</taxon>
        <taxon>Chitinophagaceae</taxon>
        <taxon>Niabella</taxon>
    </lineage>
</organism>
<name>W0F6U3_9BACT</name>
<dbReference type="EMBL" id="CP007035">
    <property type="protein sequence ID" value="AHF17548.1"/>
    <property type="molecule type" value="Genomic_DNA"/>
</dbReference>
<proteinExistence type="predicted"/>
<protein>
    <submittedName>
        <fullName evidence="1">Uncharacterized protein</fullName>
    </submittedName>
</protein>
<dbReference type="HOGENOM" id="CLU_955887_0_0_10"/>
<evidence type="ECO:0000313" key="1">
    <source>
        <dbReference type="EMBL" id="AHF17548.1"/>
    </source>
</evidence>
<dbReference type="AlphaFoldDB" id="W0F6U3"/>
<accession>W0F6U3</accession>
<sequence length="286" mass="33931">METIPLNNSTLSRYLKPHSKKYRIETVNRFCYEKGRNPVMIKVSGNVEYEQQLAADAVYTAIGWSDIKGETDQPAMEQQLQQMLSLAAINRRLVFKRNRNGEVLEMANREEVLADWHYWVQHELAKTFTSTREQQKFVQAYQYDLNNLEQVLRNNFQYSLLLPEFLGFNEVKTPGNCTRPYIQHSRLLEEQLYEYAWHTDILNDEASEFHIKLNATLLNFDEVARQKLEQVYSKTRHNSIDNFDFNLSVKYIFKKYDGSITAAKLCFDERIHEHLHYQIRMTLEKV</sequence>
<reference evidence="1 2" key="1">
    <citation type="submission" date="2013-12" db="EMBL/GenBank/DDBJ databases">
        <authorList>
            <consortium name="DOE Joint Genome Institute"/>
            <person name="Eisen J."/>
            <person name="Huntemann M."/>
            <person name="Han J."/>
            <person name="Chen A."/>
            <person name="Kyrpides N."/>
            <person name="Mavromatis K."/>
            <person name="Markowitz V."/>
            <person name="Palaniappan K."/>
            <person name="Ivanova N."/>
            <person name="Schaumberg A."/>
            <person name="Pati A."/>
            <person name="Liolios K."/>
            <person name="Nordberg H.P."/>
            <person name="Cantor M.N."/>
            <person name="Hua S.X."/>
            <person name="Woyke T."/>
        </authorList>
    </citation>
    <scope>NUCLEOTIDE SEQUENCE [LARGE SCALE GENOMIC DNA]</scope>
    <source>
        <strain evidence="2">DSM 19437</strain>
    </source>
</reference>
<dbReference type="RefSeq" id="WP_008584239.1">
    <property type="nucleotide sequence ID" value="NZ_CP007035.1"/>
</dbReference>
<gene>
    <name evidence="1" type="ORF">NIASO_09660</name>
</gene>
<dbReference type="KEGG" id="nso:NIASO_09660"/>
<dbReference type="Proteomes" id="UP000003586">
    <property type="component" value="Chromosome"/>
</dbReference>